<dbReference type="GO" id="GO:0098046">
    <property type="term" value="C:type V protein secretion system complex"/>
    <property type="evidence" value="ECO:0007669"/>
    <property type="project" value="TreeGrafter"/>
</dbReference>
<dbReference type="GO" id="GO:0008320">
    <property type="term" value="F:protein transmembrane transporter activity"/>
    <property type="evidence" value="ECO:0007669"/>
    <property type="project" value="TreeGrafter"/>
</dbReference>
<dbReference type="Proteomes" id="UP000281192">
    <property type="component" value="Chromosome"/>
</dbReference>
<dbReference type="EMBL" id="PJRQ01000048">
    <property type="protein sequence ID" value="PLR06923.1"/>
    <property type="molecule type" value="Genomic_DNA"/>
</dbReference>
<feature type="domain" description="Polypeptide-transport-associated ShlB-type" evidence="6">
    <location>
        <begin position="40"/>
        <end position="114"/>
    </location>
</feature>
<keyword evidence="4" id="KW-0732">Signal</keyword>
<keyword evidence="2" id="KW-0812">Transmembrane</keyword>
<sequence length="533" mass="57532">MSSRAKARHAWLAVAGSLAALSAAGANAQENAPDPSEPRFDINAIDVEGASLLDQASLELAIYPHLGPGRTRADVAAAQQALEAAYHAKGYQSVVVEVPRQTVAEGVVRLKVVETPIGRVRVTGSKYSALDEVRKAIPSLSEGKVADFNQAQAEITEANRLPGRQVTPLVRPGAAPGTLDVDLQVTDQSPLHGSLEVNNDRSASTKSLRLNTNLRYENLWQKGHTLSLTYLVAPERPDDSQVYAASYVAPIWNTPWSVLAYAFKSDSDVATIGGVNVLGQGATVGLRGIYQFASFHDISQSLSVGVDYKHFYDLARLADEKVSPGRVDYWPLTATYTLRRQAKSVTTASLSVTANMRGLGDDDDGFQTKRLDARANFVHVNVELEQLQPLPLGLQLNSRFSGQISDSPLVSSEQFSAGGASSVRGFLAAETLGDNGVNLSFELRSPALLDSHPKLLRDWRAYGFVDAASLWVLAPDVDQKQDMLIYSAGLGTRFQLLERLNGDIVAAFPLKNGPTRRGGGDRAYVNFSLKAEF</sequence>
<keyword evidence="1" id="KW-1134">Transmembrane beta strand</keyword>
<proteinExistence type="predicted"/>
<dbReference type="PANTHER" id="PTHR34597">
    <property type="entry name" value="SLR1661 PROTEIN"/>
    <property type="match status" value="1"/>
</dbReference>
<dbReference type="InterPro" id="IPR051544">
    <property type="entry name" value="TPS_OM_transporter"/>
</dbReference>
<dbReference type="Proteomes" id="UP000234483">
    <property type="component" value="Unassembled WGS sequence"/>
</dbReference>
<evidence type="ECO:0000313" key="9">
    <source>
        <dbReference type="Proteomes" id="UP000234483"/>
    </source>
</evidence>
<dbReference type="RefSeq" id="WP_101715394.1">
    <property type="nucleotide sequence ID" value="NZ_CP026100.1"/>
</dbReference>
<protein>
    <recommendedName>
        <fullName evidence="11">ShlB/FhaC/HecB family hemolysin secretion/activation protein</fullName>
    </recommendedName>
</protein>
<feature type="signal peptide" evidence="4">
    <location>
        <begin position="1"/>
        <end position="28"/>
    </location>
</feature>
<reference evidence="7 10" key="2">
    <citation type="submission" date="2018-01" db="EMBL/GenBank/DDBJ databases">
        <title>Complete genome sequence of Caulobacter flavus RHGG3.</title>
        <authorList>
            <person name="Yang E."/>
        </authorList>
    </citation>
    <scope>NUCLEOTIDE SEQUENCE [LARGE SCALE GENOMIC DNA]</scope>
    <source>
        <strain evidence="7 10">RHGG3</strain>
    </source>
</reference>
<evidence type="ECO:0000256" key="1">
    <source>
        <dbReference type="ARBA" id="ARBA00022452"/>
    </source>
</evidence>
<reference evidence="8 9" key="1">
    <citation type="submission" date="2017-12" db="EMBL/GenBank/DDBJ databases">
        <title>The genome sequence of Caulobacter flavus CGMCC1 15093.</title>
        <authorList>
            <person name="Gao J."/>
            <person name="Mao X."/>
            <person name="Sun J."/>
        </authorList>
    </citation>
    <scope>NUCLEOTIDE SEQUENCE [LARGE SCALE GENOMIC DNA]</scope>
    <source>
        <strain evidence="8 9">CGMCC1 15093</strain>
    </source>
</reference>
<dbReference type="Gene3D" id="3.10.20.310">
    <property type="entry name" value="membrane protein fhac"/>
    <property type="match status" value="1"/>
</dbReference>
<dbReference type="KEGG" id="cfh:C1707_18830"/>
<evidence type="ECO:0000256" key="2">
    <source>
        <dbReference type="ARBA" id="ARBA00022692"/>
    </source>
</evidence>
<name>A0A2N5CLZ7_9CAUL</name>
<evidence type="ECO:0000313" key="7">
    <source>
        <dbReference type="EMBL" id="AYV48152.1"/>
    </source>
</evidence>
<dbReference type="OrthoDB" id="7439045at2"/>
<organism evidence="8 9">
    <name type="scientific">Caulobacter flavus</name>
    <dbReference type="NCBI Taxonomy" id="1679497"/>
    <lineage>
        <taxon>Bacteria</taxon>
        <taxon>Pseudomonadati</taxon>
        <taxon>Pseudomonadota</taxon>
        <taxon>Alphaproteobacteria</taxon>
        <taxon>Caulobacterales</taxon>
        <taxon>Caulobacteraceae</taxon>
        <taxon>Caulobacter</taxon>
    </lineage>
</organism>
<dbReference type="Pfam" id="PF03865">
    <property type="entry name" value="ShlB"/>
    <property type="match status" value="1"/>
</dbReference>
<keyword evidence="1" id="KW-0472">Membrane</keyword>
<keyword evidence="3" id="KW-0998">Cell outer membrane</keyword>
<evidence type="ECO:0000259" key="6">
    <source>
        <dbReference type="Pfam" id="PF08479"/>
    </source>
</evidence>
<dbReference type="InterPro" id="IPR013686">
    <property type="entry name" value="Polypept-transport_assoc_ShlB"/>
</dbReference>
<dbReference type="PANTHER" id="PTHR34597:SF6">
    <property type="entry name" value="BLR6126 PROTEIN"/>
    <property type="match status" value="1"/>
</dbReference>
<dbReference type="GO" id="GO:0046819">
    <property type="term" value="P:protein secretion by the type V secretion system"/>
    <property type="evidence" value="ECO:0007669"/>
    <property type="project" value="TreeGrafter"/>
</dbReference>
<evidence type="ECO:0008006" key="11">
    <source>
        <dbReference type="Google" id="ProtNLM"/>
    </source>
</evidence>
<dbReference type="Gene3D" id="2.40.160.50">
    <property type="entry name" value="membrane protein fhac: a member of the omp85/tpsb transporter family"/>
    <property type="match status" value="1"/>
</dbReference>
<evidence type="ECO:0000313" key="8">
    <source>
        <dbReference type="EMBL" id="PLR06923.1"/>
    </source>
</evidence>
<dbReference type="InterPro" id="IPR005565">
    <property type="entry name" value="Hemolysn_activator_HlyB_C"/>
</dbReference>
<evidence type="ECO:0000256" key="4">
    <source>
        <dbReference type="SAM" id="SignalP"/>
    </source>
</evidence>
<dbReference type="EMBL" id="CP026100">
    <property type="protein sequence ID" value="AYV48152.1"/>
    <property type="molecule type" value="Genomic_DNA"/>
</dbReference>
<dbReference type="Pfam" id="PF08479">
    <property type="entry name" value="POTRA_2"/>
    <property type="match status" value="1"/>
</dbReference>
<keyword evidence="10" id="KW-1185">Reference proteome</keyword>
<gene>
    <name evidence="7" type="ORF">C1707_18830</name>
    <name evidence="8" type="ORF">CFHF_23720</name>
</gene>
<feature type="chain" id="PRO_5044577629" description="ShlB/FhaC/HecB family hemolysin secretion/activation protein" evidence="4">
    <location>
        <begin position="29"/>
        <end position="533"/>
    </location>
</feature>
<evidence type="ECO:0000256" key="3">
    <source>
        <dbReference type="ARBA" id="ARBA00023237"/>
    </source>
</evidence>
<evidence type="ECO:0000313" key="10">
    <source>
        <dbReference type="Proteomes" id="UP000281192"/>
    </source>
</evidence>
<evidence type="ECO:0000259" key="5">
    <source>
        <dbReference type="Pfam" id="PF03865"/>
    </source>
</evidence>
<accession>A0A2N5CLZ7</accession>
<dbReference type="AlphaFoldDB" id="A0A2N5CLZ7"/>
<feature type="domain" description="Haemolysin activator HlyB C-terminal" evidence="5">
    <location>
        <begin position="178"/>
        <end position="493"/>
    </location>
</feature>